<name>A0A211ZG45_9PROT</name>
<dbReference type="AlphaFoldDB" id="A0A211ZG45"/>
<gene>
    <name evidence="1" type="ORF">BWR60_25920</name>
</gene>
<organism evidence="1 2">
    <name type="scientific">Inquilinus limosus</name>
    <dbReference type="NCBI Taxonomy" id="171674"/>
    <lineage>
        <taxon>Bacteria</taxon>
        <taxon>Pseudomonadati</taxon>
        <taxon>Pseudomonadota</taxon>
        <taxon>Alphaproteobacteria</taxon>
        <taxon>Rhodospirillales</taxon>
        <taxon>Rhodospirillaceae</taxon>
        <taxon>Inquilinus</taxon>
    </lineage>
</organism>
<protein>
    <submittedName>
        <fullName evidence="1">Uncharacterized protein</fullName>
    </submittedName>
</protein>
<proteinExistence type="predicted"/>
<dbReference type="Proteomes" id="UP000196655">
    <property type="component" value="Unassembled WGS sequence"/>
</dbReference>
<evidence type="ECO:0000313" key="1">
    <source>
        <dbReference type="EMBL" id="OWJ64210.1"/>
    </source>
</evidence>
<comment type="caution">
    <text evidence="1">The sequence shown here is derived from an EMBL/GenBank/DDBJ whole genome shotgun (WGS) entry which is preliminary data.</text>
</comment>
<accession>A0A211ZG45</accession>
<reference evidence="2" key="1">
    <citation type="submission" date="2017-05" db="EMBL/GenBank/DDBJ databases">
        <authorList>
            <person name="Macchi M."/>
            <person name="Festa S."/>
            <person name="Coppotelli B.M."/>
            <person name="Morelli I.S."/>
        </authorList>
    </citation>
    <scope>NUCLEOTIDE SEQUENCE [LARGE SCALE GENOMIC DNA]</scope>
    <source>
        <strain evidence="2">I</strain>
    </source>
</reference>
<dbReference type="EMBL" id="NHON01000065">
    <property type="protein sequence ID" value="OWJ64210.1"/>
    <property type="molecule type" value="Genomic_DNA"/>
</dbReference>
<sequence length="88" mass="8957">MDRQVQAGNTVDITVPCDVPGSVILGGGFNSNPGAGTIQYNSGEVGVGTVTIPVVVIYRSQPENNAWRILGYANAAATVSAFAICGTS</sequence>
<keyword evidence="2" id="KW-1185">Reference proteome</keyword>
<evidence type="ECO:0000313" key="2">
    <source>
        <dbReference type="Proteomes" id="UP000196655"/>
    </source>
</evidence>